<comment type="similarity">
    <text evidence="1">Belongs to the SlyX family.</text>
</comment>
<dbReference type="RefSeq" id="WP_217631928.1">
    <property type="nucleotide sequence ID" value="NZ_FMWD01000004.1"/>
</dbReference>
<protein>
    <recommendedName>
        <fullName evidence="1">Protein SlyX homolog</fullName>
    </recommendedName>
</protein>
<keyword evidence="4" id="KW-1185">Reference proteome</keyword>
<dbReference type="EMBL" id="FMWD01000004">
    <property type="protein sequence ID" value="SCZ57808.1"/>
    <property type="molecule type" value="Genomic_DNA"/>
</dbReference>
<organism evidence="3 4">
    <name type="scientific">Thiohalomonas denitrificans</name>
    <dbReference type="NCBI Taxonomy" id="415747"/>
    <lineage>
        <taxon>Bacteria</taxon>
        <taxon>Pseudomonadati</taxon>
        <taxon>Pseudomonadota</taxon>
        <taxon>Gammaproteobacteria</taxon>
        <taxon>Thiohalomonadales</taxon>
        <taxon>Thiohalomonadaceae</taxon>
        <taxon>Thiohalomonas</taxon>
    </lineage>
</organism>
<dbReference type="Pfam" id="PF04102">
    <property type="entry name" value="SlyX"/>
    <property type="match status" value="1"/>
</dbReference>
<dbReference type="AlphaFoldDB" id="A0A1G5Q860"/>
<dbReference type="InterPro" id="IPR007236">
    <property type="entry name" value="SlyX"/>
</dbReference>
<accession>A0A1G5Q860</accession>
<dbReference type="Proteomes" id="UP000199648">
    <property type="component" value="Unassembled WGS sequence"/>
</dbReference>
<dbReference type="Gene3D" id="1.20.5.300">
    <property type="match status" value="1"/>
</dbReference>
<gene>
    <name evidence="1" type="primary">slyX</name>
    <name evidence="3" type="ORF">SAMN03097708_01514</name>
</gene>
<keyword evidence="2" id="KW-0175">Coiled coil</keyword>
<dbReference type="PANTHER" id="PTHR36508">
    <property type="entry name" value="PROTEIN SLYX"/>
    <property type="match status" value="1"/>
</dbReference>
<evidence type="ECO:0000256" key="2">
    <source>
        <dbReference type="SAM" id="Coils"/>
    </source>
</evidence>
<evidence type="ECO:0000313" key="3">
    <source>
        <dbReference type="EMBL" id="SCZ57808.1"/>
    </source>
</evidence>
<feature type="coiled-coil region" evidence="2">
    <location>
        <begin position="7"/>
        <end position="55"/>
    </location>
</feature>
<evidence type="ECO:0000313" key="4">
    <source>
        <dbReference type="Proteomes" id="UP000199648"/>
    </source>
</evidence>
<dbReference type="HAMAP" id="MF_00715">
    <property type="entry name" value="SlyX"/>
    <property type="match status" value="1"/>
</dbReference>
<sequence>MDLESRLTDLEIRYAHQEEALEVLSREVIEQRRLIEQQANRIEALKSRLSALAESSVGRPEDEPPPPHY</sequence>
<dbReference type="PANTHER" id="PTHR36508:SF1">
    <property type="entry name" value="PROTEIN SLYX"/>
    <property type="match status" value="1"/>
</dbReference>
<evidence type="ECO:0000256" key="1">
    <source>
        <dbReference type="HAMAP-Rule" id="MF_00715"/>
    </source>
</evidence>
<reference evidence="3 4" key="1">
    <citation type="submission" date="2016-10" db="EMBL/GenBank/DDBJ databases">
        <authorList>
            <person name="de Groot N.N."/>
        </authorList>
    </citation>
    <scope>NUCLEOTIDE SEQUENCE [LARGE SCALE GENOMIC DNA]</scope>
    <source>
        <strain evidence="3 4">HLD2</strain>
    </source>
</reference>
<name>A0A1G5Q860_9GAMM</name>
<proteinExistence type="inferred from homology"/>